<evidence type="ECO:0000313" key="3">
    <source>
        <dbReference type="Proteomes" id="UP000028045"/>
    </source>
</evidence>
<name>A0A084AFP4_STACB</name>
<keyword evidence="3" id="KW-1185">Reference proteome</keyword>
<feature type="region of interest" description="Disordered" evidence="1">
    <location>
        <begin position="267"/>
        <end position="295"/>
    </location>
</feature>
<dbReference type="AlphaFoldDB" id="A0A084AFP4"/>
<dbReference type="Proteomes" id="UP000028045">
    <property type="component" value="Unassembled WGS sequence"/>
</dbReference>
<accession>A0A084AFP4</accession>
<organism evidence="2 3">
    <name type="scientific">Stachybotrys chartarum (strain CBS 109288 / IBT 7711)</name>
    <name type="common">Toxic black mold</name>
    <name type="synonym">Stilbospora chartarum</name>
    <dbReference type="NCBI Taxonomy" id="1280523"/>
    <lineage>
        <taxon>Eukaryota</taxon>
        <taxon>Fungi</taxon>
        <taxon>Dikarya</taxon>
        <taxon>Ascomycota</taxon>
        <taxon>Pezizomycotina</taxon>
        <taxon>Sordariomycetes</taxon>
        <taxon>Hypocreomycetidae</taxon>
        <taxon>Hypocreales</taxon>
        <taxon>Stachybotryaceae</taxon>
        <taxon>Stachybotrys</taxon>
    </lineage>
</organism>
<evidence type="ECO:0000313" key="2">
    <source>
        <dbReference type="EMBL" id="KEY64123.1"/>
    </source>
</evidence>
<feature type="compositionally biased region" description="Polar residues" evidence="1">
    <location>
        <begin position="279"/>
        <end position="290"/>
    </location>
</feature>
<sequence>MLRSRFVPASNSRHRTAALALYRALLRTGKQVPLPSKTNTHGKAFPSVHPVAHLFLHFLSLAQTEGSPEHTHVVEYVSRHKRLHPLSPRGRRAKRAATNPADAALYAGPLLTRIETPGELPSYVPRLRPRPKEALTGSRKIPSLSTTAQGMPFLRIRKPQPAIMSKVIGQCDRKYKEMMARLTSAEEDMAVDAALEDQWDRLVEQQMMQESGGDRKAASEAHATFVWSVALTRLWLKWRVENMWQKWNARGEALNKIVEQERALLAQESADTAPPEDQATVSTRSRQQGPSEPRIRHMFEDPFKEQFHLVRLALRAQQEDPNSDDNKDLTLSRAWSTIIDAEYGSLRKMVAKFSHVGR</sequence>
<gene>
    <name evidence="2" type="ORF">S7711_07468</name>
</gene>
<evidence type="ECO:0000256" key="1">
    <source>
        <dbReference type="SAM" id="MobiDB-lite"/>
    </source>
</evidence>
<protein>
    <submittedName>
        <fullName evidence="2">Uncharacterized protein</fullName>
    </submittedName>
</protein>
<dbReference type="HOGENOM" id="CLU_042937_0_0_1"/>
<dbReference type="EMBL" id="KL648752">
    <property type="protein sequence ID" value="KEY64123.1"/>
    <property type="molecule type" value="Genomic_DNA"/>
</dbReference>
<reference evidence="2 3" key="1">
    <citation type="journal article" date="2014" name="BMC Genomics">
        <title>Comparative genome sequencing reveals chemotype-specific gene clusters in the toxigenic black mold Stachybotrys.</title>
        <authorList>
            <person name="Semeiks J."/>
            <person name="Borek D."/>
            <person name="Otwinowski Z."/>
            <person name="Grishin N.V."/>
        </authorList>
    </citation>
    <scope>NUCLEOTIDE SEQUENCE [LARGE SCALE GENOMIC DNA]</scope>
    <source>
        <strain evidence="3">CBS 109288 / IBT 7711</strain>
    </source>
</reference>
<proteinExistence type="predicted"/>
<dbReference type="OrthoDB" id="3925971at2759"/>